<evidence type="ECO:0000256" key="9">
    <source>
        <dbReference type="ARBA" id="ARBA00023136"/>
    </source>
</evidence>
<comment type="function">
    <text evidence="1">Part of the binding-protein-dependent transport system for phosphate; probably responsible for the translocation of the substrate across the membrane.</text>
</comment>
<keyword evidence="15" id="KW-1185">Reference proteome</keyword>
<dbReference type="EMBL" id="JAWLUK010000028">
    <property type="protein sequence ID" value="MDV7178187.1"/>
    <property type="molecule type" value="Genomic_DNA"/>
</dbReference>
<dbReference type="Gene3D" id="1.10.3720.10">
    <property type="entry name" value="MetI-like"/>
    <property type="match status" value="1"/>
</dbReference>
<dbReference type="InterPro" id="IPR035906">
    <property type="entry name" value="MetI-like_sf"/>
</dbReference>
<dbReference type="PROSITE" id="PS50928">
    <property type="entry name" value="ABC_TM1"/>
    <property type="match status" value="1"/>
</dbReference>
<evidence type="ECO:0000256" key="1">
    <source>
        <dbReference type="ARBA" id="ARBA00003510"/>
    </source>
</evidence>
<evidence type="ECO:0000256" key="6">
    <source>
        <dbReference type="ARBA" id="ARBA00022592"/>
    </source>
</evidence>
<keyword evidence="5 10" id="KW-1003">Cell membrane</keyword>
<dbReference type="Pfam" id="PF00528">
    <property type="entry name" value="BPD_transp_1"/>
    <property type="match status" value="1"/>
</dbReference>
<evidence type="ECO:0000313" key="13">
    <source>
        <dbReference type="EMBL" id="MBA9059536.1"/>
    </source>
</evidence>
<dbReference type="InterPro" id="IPR051408">
    <property type="entry name" value="Phosphate_transprt_permease"/>
</dbReference>
<keyword evidence="8 10" id="KW-1133">Transmembrane helix</keyword>
<evidence type="ECO:0000256" key="8">
    <source>
        <dbReference type="ARBA" id="ARBA00022989"/>
    </source>
</evidence>
<feature type="transmembrane region" description="Helical" evidence="10">
    <location>
        <begin position="240"/>
        <end position="257"/>
    </location>
</feature>
<evidence type="ECO:0000256" key="7">
    <source>
        <dbReference type="ARBA" id="ARBA00022692"/>
    </source>
</evidence>
<evidence type="ECO:0000256" key="10">
    <source>
        <dbReference type="RuleBase" id="RU363043"/>
    </source>
</evidence>
<feature type="domain" description="ABC transmembrane type-1" evidence="12">
    <location>
        <begin position="159"/>
        <end position="380"/>
    </location>
</feature>
<feature type="region of interest" description="Disordered" evidence="11">
    <location>
        <begin position="1"/>
        <end position="24"/>
    </location>
</feature>
<feature type="transmembrane region" description="Helical" evidence="10">
    <location>
        <begin position="362"/>
        <end position="384"/>
    </location>
</feature>
<dbReference type="AlphaFoldDB" id="A0AAP5TBZ7"/>
<name>A0AAP5TBZ7_9MICC</name>
<dbReference type="GO" id="GO:0005315">
    <property type="term" value="F:phosphate transmembrane transporter activity"/>
    <property type="evidence" value="ECO:0007669"/>
    <property type="project" value="InterPro"/>
</dbReference>
<dbReference type="EMBL" id="JACJIK010000001">
    <property type="protein sequence ID" value="MBA9059536.1"/>
    <property type="molecule type" value="Genomic_DNA"/>
</dbReference>
<evidence type="ECO:0000256" key="4">
    <source>
        <dbReference type="ARBA" id="ARBA00022448"/>
    </source>
</evidence>
<dbReference type="PANTHER" id="PTHR42922:SF1">
    <property type="entry name" value="PHOSPHATE TRANSPORT SYSTEM PERMEASE PROTEIN PSTA"/>
    <property type="match status" value="1"/>
</dbReference>
<dbReference type="Proteomes" id="UP001185728">
    <property type="component" value="Unassembled WGS sequence"/>
</dbReference>
<dbReference type="InterPro" id="IPR000515">
    <property type="entry name" value="MetI-like"/>
</dbReference>
<feature type="transmembrane region" description="Helical" evidence="10">
    <location>
        <begin position="29"/>
        <end position="50"/>
    </location>
</feature>
<comment type="similarity">
    <text evidence="3 10">Belongs to the binding-protein-dependent transport system permease family. CysTW subfamily.</text>
</comment>
<dbReference type="GO" id="GO:0005886">
    <property type="term" value="C:plasma membrane"/>
    <property type="evidence" value="ECO:0007669"/>
    <property type="project" value="UniProtKB-SubCell"/>
</dbReference>
<evidence type="ECO:0000313" key="14">
    <source>
        <dbReference type="EMBL" id="MDV7178187.1"/>
    </source>
</evidence>
<evidence type="ECO:0000313" key="16">
    <source>
        <dbReference type="Proteomes" id="UP001185728"/>
    </source>
</evidence>
<keyword evidence="6" id="KW-0592">Phosphate transport</keyword>
<feature type="transmembrane region" description="Helical" evidence="10">
    <location>
        <begin position="56"/>
        <end position="74"/>
    </location>
</feature>
<comment type="caution">
    <text evidence="14">The sequence shown here is derived from an EMBL/GenBank/DDBJ whole genome shotgun (WGS) entry which is preliminary data.</text>
</comment>
<keyword evidence="9 10" id="KW-0472">Membrane</keyword>
<sequence length="393" mass="41396">MSTVSTSPRATEDSVTPRRHSLTEGQKPGWTWMAVAAAAAVVAAGLTVLLSGAFNVVGFVIIAAILYIAGLYVATRVMENRRRAADGLCRNLVWLAFLVALVPLVSVLWSVLSAGLPTLIANPQIMAYDMKGITGIDDSAWVEDGKPAGGLAGGFGHALIGTVVITIIATLISVPIGMLTSIYLVEYSRGGWFSRAIVFFVDVMTGIPSIVAGLFAYAAITWVLTLVTGSKSTALQSVQMGLTAAIALSVLMIPVVVRSTEEMLRVVPNELREGAYALGVRKWQTIAKVVLPTAISGIASGVTLAIARVAGETAPILVTAGFATSINWNPFDNWMTALPVYIYRQLVAPTSPTAADPSTARAWAAALLLVTIVMLLNLAARFIAKAFAPKKGR</sequence>
<evidence type="ECO:0000256" key="11">
    <source>
        <dbReference type="SAM" id="MobiDB-lite"/>
    </source>
</evidence>
<gene>
    <name evidence="14" type="primary">pstA</name>
    <name evidence="13" type="ORF">HDA34_001243</name>
    <name evidence="14" type="ORF">R4064_11220</name>
</gene>
<evidence type="ECO:0000256" key="5">
    <source>
        <dbReference type="ARBA" id="ARBA00022475"/>
    </source>
</evidence>
<dbReference type="GO" id="GO:0035435">
    <property type="term" value="P:phosphate ion transmembrane transport"/>
    <property type="evidence" value="ECO:0007669"/>
    <property type="project" value="InterPro"/>
</dbReference>
<feature type="transmembrane region" description="Helical" evidence="10">
    <location>
        <begin position="197"/>
        <end position="220"/>
    </location>
</feature>
<feature type="transmembrane region" description="Helical" evidence="10">
    <location>
        <begin position="289"/>
        <end position="310"/>
    </location>
</feature>
<dbReference type="RefSeq" id="WP_036384203.1">
    <property type="nucleotide sequence ID" value="NZ_BAAAYW010000013.1"/>
</dbReference>
<reference evidence="13 15" key="1">
    <citation type="submission" date="2020-08" db="EMBL/GenBank/DDBJ databases">
        <title>Sequencing the genomes of 1000 actinobacteria strains.</title>
        <authorList>
            <person name="Klenk H.-P."/>
        </authorList>
    </citation>
    <scope>NUCLEOTIDE SEQUENCE [LARGE SCALE GENOMIC DNA]</scope>
    <source>
        <strain evidence="13 15">DSM 21948</strain>
    </source>
</reference>
<comment type="subcellular location">
    <subcellularLocation>
        <location evidence="2 10">Cell membrane</location>
        <topology evidence="2 10">Multi-pass membrane protein</topology>
    </subcellularLocation>
</comment>
<feature type="transmembrane region" description="Helical" evidence="10">
    <location>
        <begin position="158"/>
        <end position="185"/>
    </location>
</feature>
<evidence type="ECO:0000313" key="15">
    <source>
        <dbReference type="Proteomes" id="UP000572670"/>
    </source>
</evidence>
<dbReference type="CDD" id="cd06261">
    <property type="entry name" value="TM_PBP2"/>
    <property type="match status" value="1"/>
</dbReference>
<feature type="transmembrane region" description="Helical" evidence="10">
    <location>
        <begin position="95"/>
        <end position="120"/>
    </location>
</feature>
<dbReference type="GeneID" id="93363597"/>
<keyword evidence="4" id="KW-0813">Transport</keyword>
<proteinExistence type="inferred from homology"/>
<dbReference type="NCBIfam" id="TIGR00974">
    <property type="entry name" value="3a0107s02c"/>
    <property type="match status" value="1"/>
</dbReference>
<dbReference type="InterPro" id="IPR005672">
    <property type="entry name" value="Phosphate_PstA"/>
</dbReference>
<protein>
    <recommendedName>
        <fullName evidence="10">Phosphate transport system permease protein PstA</fullName>
    </recommendedName>
</protein>
<evidence type="ECO:0000256" key="3">
    <source>
        <dbReference type="ARBA" id="ARBA00007069"/>
    </source>
</evidence>
<evidence type="ECO:0000259" key="12">
    <source>
        <dbReference type="PROSITE" id="PS50928"/>
    </source>
</evidence>
<keyword evidence="7 10" id="KW-0812">Transmembrane</keyword>
<organism evidence="14 16">
    <name type="scientific">Micrococcus yunnanensis</name>
    <dbReference type="NCBI Taxonomy" id="566027"/>
    <lineage>
        <taxon>Bacteria</taxon>
        <taxon>Bacillati</taxon>
        <taxon>Actinomycetota</taxon>
        <taxon>Actinomycetes</taxon>
        <taxon>Micrococcales</taxon>
        <taxon>Micrococcaceae</taxon>
        <taxon>Micrococcus</taxon>
    </lineage>
</organism>
<dbReference type="SUPFAM" id="SSF161098">
    <property type="entry name" value="MetI-like"/>
    <property type="match status" value="1"/>
</dbReference>
<reference evidence="14" key="2">
    <citation type="submission" date="2023-10" db="EMBL/GenBank/DDBJ databases">
        <title>Development of a sustainable strategy for remediation of hydrocarbon-contaminated territories based on the waste exchange concept.</title>
        <authorList>
            <person name="Krivoruchko A."/>
        </authorList>
    </citation>
    <scope>NUCLEOTIDE SEQUENCE</scope>
    <source>
        <strain evidence="14">IEGM 1325</strain>
    </source>
</reference>
<accession>A0AAP5TBZ7</accession>
<dbReference type="PANTHER" id="PTHR42922">
    <property type="entry name" value="PHOSPHATE TRANSPORT SYSTEM PERMEASE PROTEIN PSTA"/>
    <property type="match status" value="1"/>
</dbReference>
<evidence type="ECO:0000256" key="2">
    <source>
        <dbReference type="ARBA" id="ARBA00004651"/>
    </source>
</evidence>
<dbReference type="Proteomes" id="UP000572670">
    <property type="component" value="Unassembled WGS sequence"/>
</dbReference>